<organism evidence="3 4">
    <name type="scientific">Pelobates cultripes</name>
    <name type="common">Western spadefoot toad</name>
    <dbReference type="NCBI Taxonomy" id="61616"/>
    <lineage>
        <taxon>Eukaryota</taxon>
        <taxon>Metazoa</taxon>
        <taxon>Chordata</taxon>
        <taxon>Craniata</taxon>
        <taxon>Vertebrata</taxon>
        <taxon>Euteleostomi</taxon>
        <taxon>Amphibia</taxon>
        <taxon>Batrachia</taxon>
        <taxon>Anura</taxon>
        <taxon>Pelobatoidea</taxon>
        <taxon>Pelobatidae</taxon>
        <taxon>Pelobates</taxon>
    </lineage>
</organism>
<dbReference type="PANTHER" id="PTHR31777:SF0">
    <property type="entry name" value="TRANSMEMBRANE PROTEIN 169"/>
    <property type="match status" value="1"/>
</dbReference>
<feature type="compositionally biased region" description="Basic and acidic residues" evidence="1">
    <location>
        <begin position="113"/>
        <end position="122"/>
    </location>
</feature>
<evidence type="ECO:0000256" key="1">
    <source>
        <dbReference type="SAM" id="MobiDB-lite"/>
    </source>
</evidence>
<dbReference type="EMBL" id="OW240918">
    <property type="protein sequence ID" value="CAH2305154.1"/>
    <property type="molecule type" value="Genomic_DNA"/>
</dbReference>
<gene>
    <name evidence="3" type="ORF">PECUL_23A025085</name>
</gene>
<dbReference type="Proteomes" id="UP001295444">
    <property type="component" value="Chromosome 07"/>
</dbReference>
<dbReference type="AlphaFoldDB" id="A0AAD1SPJ6"/>
<keyword evidence="2" id="KW-0472">Membrane</keyword>
<sequence length="338" mass="37697">MGYISTPHGGLAESRYPQQHFTGFYSSHHGQEKTVDAGATDNIPKGNKSAPQSPLRGTLRRAAAAVSFEGVTTSEATIERKKRKKKEPRPESIIVYRSDNEKFLEEEQANQEGGEKSTEEGARFVGTPGSDGGWRLPPDNRYVTLTGTITRGKKKGQMVDIHVTLTEKELQELARSKEPLQDEPMESKQACSVGWDRGPHILLWSILCLPVIFVLSFVLSFYYGTITWYNIFLVYNEERTFWHKITVCPFLMIFYPIIIVVLSVSLALYASLAQIAWCFGQWWHAVKDMEKGVCGWICSKLGLEDCSPYSIVELLDSDNISGSLSAKGSTQGVETSAV</sequence>
<accession>A0AAD1SPJ6</accession>
<protein>
    <submittedName>
        <fullName evidence="3">Transmembrane 169</fullName>
    </submittedName>
</protein>
<dbReference type="Pfam" id="PF15052">
    <property type="entry name" value="TMEM169"/>
    <property type="match status" value="1"/>
</dbReference>
<keyword evidence="2 3" id="KW-0812">Transmembrane</keyword>
<proteinExistence type="predicted"/>
<feature type="region of interest" description="Disordered" evidence="1">
    <location>
        <begin position="69"/>
        <end position="137"/>
    </location>
</feature>
<dbReference type="PANTHER" id="PTHR31777">
    <property type="entry name" value="TRANSMEMBRANE PROTEIN 169"/>
    <property type="match status" value="1"/>
</dbReference>
<dbReference type="InterPro" id="IPR029386">
    <property type="entry name" value="TMEM169"/>
</dbReference>
<evidence type="ECO:0000313" key="4">
    <source>
        <dbReference type="Proteomes" id="UP001295444"/>
    </source>
</evidence>
<keyword evidence="2" id="KW-1133">Transmembrane helix</keyword>
<feature type="transmembrane region" description="Helical" evidence="2">
    <location>
        <begin position="245"/>
        <end position="269"/>
    </location>
</feature>
<keyword evidence="4" id="KW-1185">Reference proteome</keyword>
<reference evidence="3" key="1">
    <citation type="submission" date="2022-03" db="EMBL/GenBank/DDBJ databases">
        <authorList>
            <person name="Alioto T."/>
            <person name="Alioto T."/>
            <person name="Gomez Garrido J."/>
        </authorList>
    </citation>
    <scope>NUCLEOTIDE SEQUENCE</scope>
</reference>
<name>A0AAD1SPJ6_PELCU</name>
<feature type="compositionally biased region" description="Polar residues" evidence="1">
    <location>
        <begin position="16"/>
        <end position="25"/>
    </location>
</feature>
<feature type="transmembrane region" description="Helical" evidence="2">
    <location>
        <begin position="201"/>
        <end position="224"/>
    </location>
</feature>
<evidence type="ECO:0000256" key="2">
    <source>
        <dbReference type="SAM" id="Phobius"/>
    </source>
</evidence>
<evidence type="ECO:0000313" key="3">
    <source>
        <dbReference type="EMBL" id="CAH2305154.1"/>
    </source>
</evidence>
<feature type="region of interest" description="Disordered" evidence="1">
    <location>
        <begin position="1"/>
        <end position="57"/>
    </location>
</feature>